<name>A0A1Z5IZJ5_9LACO</name>
<organism evidence="1 2">
    <name type="scientific">Secundilactobacillus pentosiphilus</name>
    <dbReference type="NCBI Taxonomy" id="1714682"/>
    <lineage>
        <taxon>Bacteria</taxon>
        <taxon>Bacillati</taxon>
        <taxon>Bacillota</taxon>
        <taxon>Bacilli</taxon>
        <taxon>Lactobacillales</taxon>
        <taxon>Lactobacillaceae</taxon>
        <taxon>Secundilactobacillus</taxon>
    </lineage>
</organism>
<reference evidence="1 2" key="1">
    <citation type="submission" date="2015-11" db="EMBL/GenBank/DDBJ databases">
        <title>Draft genome sequences of new species of the genus Lactobacillus isolated from orchardgrass silage.</title>
        <authorList>
            <person name="Tohno M."/>
            <person name="Tanizawa Y."/>
            <person name="Arita M."/>
        </authorList>
    </citation>
    <scope>NUCLEOTIDE SEQUENCE [LARGE SCALE GENOMIC DNA]</scope>
    <source>
        <strain evidence="1 2">IWT25</strain>
    </source>
</reference>
<evidence type="ECO:0000313" key="1">
    <source>
        <dbReference type="EMBL" id="GAX07089.1"/>
    </source>
</evidence>
<dbReference type="AlphaFoldDB" id="A0A1Z5IZJ5"/>
<dbReference type="RefSeq" id="WP_089121986.1">
    <property type="nucleotide sequence ID" value="NZ_BCMI01000035.1"/>
</dbReference>
<dbReference type="OrthoDB" id="121684at2"/>
<dbReference type="EMBL" id="BCMI01000035">
    <property type="protein sequence ID" value="GAX07089.1"/>
    <property type="molecule type" value="Genomic_DNA"/>
</dbReference>
<proteinExistence type="predicted"/>
<protein>
    <recommendedName>
        <fullName evidence="3">Phage protein</fullName>
    </recommendedName>
</protein>
<comment type="caution">
    <text evidence="1">The sequence shown here is derived from an EMBL/GenBank/DDBJ whole genome shotgun (WGS) entry which is preliminary data.</text>
</comment>
<sequence length="84" mass="9882">MKYRKTELIDAEQFDGSDEMVRKYDIEDAEKYGHIYAQRFVIHTLEGDLSIDVGDWIATGIDGEHWPIADDIFKRTYEPVEEKQ</sequence>
<evidence type="ECO:0000313" key="2">
    <source>
        <dbReference type="Proteomes" id="UP000198414"/>
    </source>
</evidence>
<accession>A0A1Z5IZJ5</accession>
<dbReference type="Proteomes" id="UP000198414">
    <property type="component" value="Unassembled WGS sequence"/>
</dbReference>
<evidence type="ECO:0008006" key="3">
    <source>
        <dbReference type="Google" id="ProtNLM"/>
    </source>
</evidence>
<gene>
    <name evidence="1" type="ORF">IWT25_02437</name>
</gene>